<evidence type="ECO:0000256" key="2">
    <source>
        <dbReference type="SAM" id="Phobius"/>
    </source>
</evidence>
<organism evidence="3 4">
    <name type="scientific">Gonium pectorale</name>
    <name type="common">Green alga</name>
    <dbReference type="NCBI Taxonomy" id="33097"/>
    <lineage>
        <taxon>Eukaryota</taxon>
        <taxon>Viridiplantae</taxon>
        <taxon>Chlorophyta</taxon>
        <taxon>core chlorophytes</taxon>
        <taxon>Chlorophyceae</taxon>
        <taxon>CS clade</taxon>
        <taxon>Chlamydomonadales</taxon>
        <taxon>Volvocaceae</taxon>
        <taxon>Gonium</taxon>
    </lineage>
</organism>
<dbReference type="EMBL" id="LSYV01000160">
    <property type="protein sequence ID" value="KXZ42335.1"/>
    <property type="molecule type" value="Genomic_DNA"/>
</dbReference>
<evidence type="ECO:0000313" key="4">
    <source>
        <dbReference type="Proteomes" id="UP000075714"/>
    </source>
</evidence>
<keyword evidence="4" id="KW-1185">Reference proteome</keyword>
<dbReference type="PANTHER" id="PTHR31600">
    <property type="entry name" value="TINY MACROCYSTS PROTEIN B-RELATED"/>
    <property type="match status" value="1"/>
</dbReference>
<feature type="transmembrane region" description="Helical" evidence="2">
    <location>
        <begin position="263"/>
        <end position="284"/>
    </location>
</feature>
<gene>
    <name evidence="3" type="ORF">GPECTOR_160g117</name>
</gene>
<dbReference type="Proteomes" id="UP000075714">
    <property type="component" value="Unassembled WGS sequence"/>
</dbReference>
<dbReference type="PANTHER" id="PTHR31600:SF2">
    <property type="entry name" value="GAMETE ENRICHED GENE 10 PROTEIN-RELATED"/>
    <property type="match status" value="1"/>
</dbReference>
<feature type="compositionally biased region" description="Basic and acidic residues" evidence="1">
    <location>
        <begin position="356"/>
        <end position="365"/>
    </location>
</feature>
<name>A0A150FYQ2_GONPE</name>
<reference evidence="4" key="1">
    <citation type="journal article" date="2016" name="Nat. Commun.">
        <title>The Gonium pectorale genome demonstrates co-option of cell cycle regulation during the evolution of multicellularity.</title>
        <authorList>
            <person name="Hanschen E.R."/>
            <person name="Marriage T.N."/>
            <person name="Ferris P.J."/>
            <person name="Hamaji T."/>
            <person name="Toyoda A."/>
            <person name="Fujiyama A."/>
            <person name="Neme R."/>
            <person name="Noguchi H."/>
            <person name="Minakuchi Y."/>
            <person name="Suzuki M."/>
            <person name="Kawai-Toyooka H."/>
            <person name="Smith D.R."/>
            <person name="Sparks H."/>
            <person name="Anderson J."/>
            <person name="Bakaric R."/>
            <person name="Luria V."/>
            <person name="Karger A."/>
            <person name="Kirschner M.W."/>
            <person name="Durand P.M."/>
            <person name="Michod R.E."/>
            <person name="Nozaki H."/>
            <person name="Olson B.J."/>
        </authorList>
    </citation>
    <scope>NUCLEOTIDE SEQUENCE [LARGE SCALE GENOMIC DNA]</scope>
    <source>
        <strain evidence="4">NIES-2863</strain>
    </source>
</reference>
<comment type="caution">
    <text evidence="3">The sequence shown here is derived from an EMBL/GenBank/DDBJ whole genome shotgun (WGS) entry which is preliminary data.</text>
</comment>
<feature type="region of interest" description="Disordered" evidence="1">
    <location>
        <begin position="331"/>
        <end position="365"/>
    </location>
</feature>
<proteinExistence type="predicted"/>
<keyword evidence="2" id="KW-0812">Transmembrane</keyword>
<evidence type="ECO:0000256" key="1">
    <source>
        <dbReference type="SAM" id="MobiDB-lite"/>
    </source>
</evidence>
<sequence length="399" mass="43275">MNLDTVFWMPRRGSAQPSSSSSLRGLYDRLAFWRHGSVRHGRRTMLRNSKESLWLLAPFVVWGLVVVVMHSLGYVTMEKASAPVAMTNIVNTALTRLHRVVYFAGELAAAADAEAREALYPVFAAEVSGLKAEWDVMLYGANSSQAADPHFALAQRGVAFEQGSSTSILFNAGVRCWMPETADCYDEQHPYAAVVYRGLNAMMQRFFVEADLMLRDAPAAWALNSSRLSFLYLEGSGNLHWALTALTEAHLDRVVALYMRVEVFHVMVFVLSWLLAGVFLFGMLRPFMGHTQRETERIAEMLSQLPADVDVEGLLNKALLSIKGDPVAVARGDPRVSSGRNRVAPASGAFDGADGPDSRLQSRSESRAASLLNGGFKAWAGVGGGGRNSTGGGAGGAAD</sequence>
<accession>A0A150FYQ2</accession>
<dbReference type="InterPro" id="IPR052994">
    <property type="entry name" value="Tiny_macrocysts_regulators"/>
</dbReference>
<dbReference type="AlphaFoldDB" id="A0A150FYQ2"/>
<protein>
    <submittedName>
        <fullName evidence="3">Uncharacterized protein</fullName>
    </submittedName>
</protein>
<feature type="transmembrane region" description="Helical" evidence="2">
    <location>
        <begin position="53"/>
        <end position="75"/>
    </location>
</feature>
<keyword evidence="2" id="KW-1133">Transmembrane helix</keyword>
<dbReference type="OrthoDB" id="540670at2759"/>
<keyword evidence="2" id="KW-0472">Membrane</keyword>
<evidence type="ECO:0000313" key="3">
    <source>
        <dbReference type="EMBL" id="KXZ42335.1"/>
    </source>
</evidence>